<feature type="domain" description="DUF4031" evidence="1">
    <location>
        <begin position="9"/>
        <end position="66"/>
    </location>
</feature>
<evidence type="ECO:0000313" key="2">
    <source>
        <dbReference type="EMBL" id="KKL82159.1"/>
    </source>
</evidence>
<protein>
    <recommendedName>
        <fullName evidence="1">DUF4031 domain-containing protein</fullName>
    </recommendedName>
</protein>
<dbReference type="AlphaFoldDB" id="A0A0F9F6X8"/>
<sequence>MIYTDGTYLIAEDSKELHIFAQKISLKREWYKANAVIPHYHIQGAVVKKALSNGARKVSTIKLAKIYCKR</sequence>
<name>A0A0F9F6X8_9ZZZZ</name>
<dbReference type="EMBL" id="LAZR01022352">
    <property type="protein sequence ID" value="KKL82159.1"/>
    <property type="molecule type" value="Genomic_DNA"/>
</dbReference>
<comment type="caution">
    <text evidence="2">The sequence shown here is derived from an EMBL/GenBank/DDBJ whole genome shotgun (WGS) entry which is preliminary data.</text>
</comment>
<evidence type="ECO:0000259" key="1">
    <source>
        <dbReference type="Pfam" id="PF13223"/>
    </source>
</evidence>
<dbReference type="InterPro" id="IPR025109">
    <property type="entry name" value="DUF4031"/>
</dbReference>
<accession>A0A0F9F6X8</accession>
<reference evidence="2" key="1">
    <citation type="journal article" date="2015" name="Nature">
        <title>Complex archaea that bridge the gap between prokaryotes and eukaryotes.</title>
        <authorList>
            <person name="Spang A."/>
            <person name="Saw J.H."/>
            <person name="Jorgensen S.L."/>
            <person name="Zaremba-Niedzwiedzka K."/>
            <person name="Martijn J."/>
            <person name="Lind A.E."/>
            <person name="van Eijk R."/>
            <person name="Schleper C."/>
            <person name="Guy L."/>
            <person name="Ettema T.J."/>
        </authorList>
    </citation>
    <scope>NUCLEOTIDE SEQUENCE</scope>
</reference>
<gene>
    <name evidence="2" type="ORF">LCGC14_1987550</name>
</gene>
<dbReference type="Pfam" id="PF13223">
    <property type="entry name" value="DUF4031"/>
    <property type="match status" value="1"/>
</dbReference>
<organism evidence="2">
    <name type="scientific">marine sediment metagenome</name>
    <dbReference type="NCBI Taxonomy" id="412755"/>
    <lineage>
        <taxon>unclassified sequences</taxon>
        <taxon>metagenomes</taxon>
        <taxon>ecological metagenomes</taxon>
    </lineage>
</organism>
<proteinExistence type="predicted"/>